<dbReference type="AlphaFoldDB" id="A0AAJ1WXM9"/>
<dbReference type="PANTHER" id="PTHR32114:SF2">
    <property type="entry name" value="ABC TRANSPORTER ABCH.3"/>
    <property type="match status" value="1"/>
</dbReference>
<dbReference type="SUPFAM" id="SSF52540">
    <property type="entry name" value="P-loop containing nucleoside triphosphate hydrolases"/>
    <property type="match status" value="2"/>
</dbReference>
<dbReference type="Gene3D" id="3.40.50.300">
    <property type="entry name" value="P-loop containing nucleotide triphosphate hydrolases"/>
    <property type="match status" value="2"/>
</dbReference>
<dbReference type="EMBL" id="JAUSWL010000003">
    <property type="protein sequence ID" value="MDQ0543433.1"/>
    <property type="molecule type" value="Genomic_DNA"/>
</dbReference>
<feature type="coiled-coil region" evidence="1">
    <location>
        <begin position="459"/>
        <end position="486"/>
    </location>
</feature>
<evidence type="ECO:0000256" key="1">
    <source>
        <dbReference type="SAM" id="Coils"/>
    </source>
</evidence>
<organism evidence="3 4">
    <name type="scientific">Methylobacterium brachiatum</name>
    <dbReference type="NCBI Taxonomy" id="269660"/>
    <lineage>
        <taxon>Bacteria</taxon>
        <taxon>Pseudomonadati</taxon>
        <taxon>Pseudomonadota</taxon>
        <taxon>Alphaproteobacteria</taxon>
        <taxon>Hyphomicrobiales</taxon>
        <taxon>Methylobacteriaceae</taxon>
        <taxon>Methylobacterium</taxon>
    </lineage>
</organism>
<sequence length="1250" mass="131733">MRILAIRGANLASLAAPFDIDLADGPLAATGIFAITGETGAGKSTILDALCLALYGRYPRVSAGRNEDVPDPGGQAINSGDPRAILRRGAGEGFAEVDFRGRDGVAYRARWTAYRARNRANGRLQAETRSLSQIGDGAAVATGKTAVNEAVVARTDLTYDQFRRTVVLAQGEFDAFLLASEGDRADLLEKITGTQVYTEISKRVRAGADERRAAFALLVARRDAIGLLDAAARGERTAERDAIDAAMPALAAEHALHVAALDHARRSAAAEARFAEASVLVEQAASAVAEGRDDALRLAAIEAVEPCRRPADALSAAEAECAAAEGVLETARADVDATGLALAEIRTGLAMARAADEAGEAAFRGFTPTWSAADALDARIGELAREADAAVARAEDAKTTLDGARTRRLDLDKAYDTVSASRDATAARIAADVAMRPLADRGAEIAGLFEKRKALALERDAALVALKDAETRIEEADAATASARERATSARETRDGHIAERAIREEEYRAFDVDGTEAVDAHLRSLMERMTLVSDLARRHDRAWAEQARARASQADAGALREAAEARRIEAETTLRVATRARAEIAAMADLAERGASVEAANLRSVLVHGQPCPVCGSTEHPIDGGHGSDALTLLAETMRGRRFEIDAELAGAGRAITVAATAWADASARFEGAAREDAQAGVILLSCAEAYAGHRPDLAAACVRAGMWEPPDALGSGAVDHLGSIAEATAGLRALLAAKLERARALSAEIRVEGKAIAVAEGVIAAADRVVLAEAAPRQAAALAAERERTRAAAAITRVESIVRELGPILAPAGLDEAHLARNPDGTARRIAELGAAYRAARENHHDLVAALNDLVPDRAVAIEAEATATGLRETAVRAADDRATALGDARRDRAGLLGGEPTDSHRARITSDRYVARENHRMGLEASGIAAALHATATGSAEHADAQHRRARNVLAEAQGRFLAKCGLREPDTVLDLLAVPPEALTALREARDRLLRAHEAAEAGLAARRTDLDALRCLPPVDVPGTEAAAVAVAGLIATHQRRRGALDAELARDDDACGKSADLSREIATAREGLDGWEMVDAAVGSANGDRFRRFAQGVTLEHLAHLANEQLRILSPRYALVRGQDADLALHVLDRDMGDELRGTRSLSGGERFLVALALALALSGLEGRQAFVDTLFIDEGFGSLDAETLDIAVDALETLQGQGRRVGVITHVAAMIDRIAVQVRVERRGNGRSTVRVVDGCLPG</sequence>
<keyword evidence="3" id="KW-0540">Nuclease</keyword>
<feature type="domain" description="Rad50/SbcC-type AAA" evidence="2">
    <location>
        <begin position="10"/>
        <end position="195"/>
    </location>
</feature>
<dbReference type="Pfam" id="PF13558">
    <property type="entry name" value="SbcC_Walker_B"/>
    <property type="match status" value="1"/>
</dbReference>
<evidence type="ECO:0000259" key="2">
    <source>
        <dbReference type="Pfam" id="PF13476"/>
    </source>
</evidence>
<keyword evidence="3" id="KW-0269">Exonuclease</keyword>
<dbReference type="GO" id="GO:0006302">
    <property type="term" value="P:double-strand break repair"/>
    <property type="evidence" value="ECO:0007669"/>
    <property type="project" value="InterPro"/>
</dbReference>
<reference evidence="3" key="1">
    <citation type="submission" date="2023-07" db="EMBL/GenBank/DDBJ databases">
        <title>Genomic Encyclopedia of Type Strains, Phase IV (KMG-IV): sequencing the most valuable type-strain genomes for metagenomic binning, comparative biology and taxonomic classification.</title>
        <authorList>
            <person name="Goeker M."/>
        </authorList>
    </citation>
    <scope>NUCLEOTIDE SEQUENCE</scope>
    <source>
        <strain evidence="3">DSM 19569</strain>
    </source>
</reference>
<protein>
    <submittedName>
        <fullName evidence="3">Exonuclease SbcC</fullName>
    </submittedName>
</protein>
<dbReference type="InterPro" id="IPR027417">
    <property type="entry name" value="P-loop_NTPase"/>
</dbReference>
<proteinExistence type="predicted"/>
<keyword evidence="1" id="KW-0175">Coiled coil</keyword>
<dbReference type="RefSeq" id="WP_066925640.1">
    <property type="nucleotide sequence ID" value="NZ_JAJALK010000004.1"/>
</dbReference>
<evidence type="ECO:0000313" key="4">
    <source>
        <dbReference type="Proteomes" id="UP001223420"/>
    </source>
</evidence>
<dbReference type="GO" id="GO:0016887">
    <property type="term" value="F:ATP hydrolysis activity"/>
    <property type="evidence" value="ECO:0007669"/>
    <property type="project" value="InterPro"/>
</dbReference>
<dbReference type="PANTHER" id="PTHR32114">
    <property type="entry name" value="ABC TRANSPORTER ABCH.3"/>
    <property type="match status" value="1"/>
</dbReference>
<evidence type="ECO:0000313" key="3">
    <source>
        <dbReference type="EMBL" id="MDQ0543433.1"/>
    </source>
</evidence>
<dbReference type="Proteomes" id="UP001223420">
    <property type="component" value="Unassembled WGS sequence"/>
</dbReference>
<comment type="caution">
    <text evidence="3">The sequence shown here is derived from an EMBL/GenBank/DDBJ whole genome shotgun (WGS) entry which is preliminary data.</text>
</comment>
<keyword evidence="3" id="KW-0378">Hydrolase</keyword>
<accession>A0AAJ1WXM9</accession>
<gene>
    <name evidence="3" type="ORF">QO001_002359</name>
</gene>
<dbReference type="GO" id="GO:0004527">
    <property type="term" value="F:exonuclease activity"/>
    <property type="evidence" value="ECO:0007669"/>
    <property type="project" value="UniProtKB-KW"/>
</dbReference>
<dbReference type="Pfam" id="PF13476">
    <property type="entry name" value="AAA_23"/>
    <property type="match status" value="1"/>
</dbReference>
<name>A0AAJ1WXM9_9HYPH</name>
<dbReference type="InterPro" id="IPR038729">
    <property type="entry name" value="Rad50/SbcC_AAA"/>
</dbReference>